<comment type="subunit">
    <text evidence="6">Forms polymers.</text>
</comment>
<comment type="function">
    <text evidence="6">Forms membrane-associated dynamic filaments that are essential for cell shape determination. Acts by regulating cell wall synthesis and cell elongation, and thus cell shape. A feedback loop between cell geometry and MreB localization may maintain elongated cell shape by targeting cell wall growth to regions of negative cell wall curvature.</text>
</comment>
<evidence type="ECO:0000256" key="5">
    <source>
        <dbReference type="ARBA" id="ARBA00023458"/>
    </source>
</evidence>
<proteinExistence type="inferred from homology"/>
<name>A0A346XUU4_9ACTN</name>
<feature type="binding site" evidence="6">
    <location>
        <begin position="11"/>
        <end position="13"/>
    </location>
    <ligand>
        <name>ATP</name>
        <dbReference type="ChEBI" id="CHEBI:30616"/>
    </ligand>
</feature>
<dbReference type="OrthoDB" id="9768127at2"/>
<dbReference type="Gene3D" id="3.30.420.40">
    <property type="match status" value="2"/>
</dbReference>
<dbReference type="InterPro" id="IPR043129">
    <property type="entry name" value="ATPase_NBD"/>
</dbReference>
<keyword evidence="4 6" id="KW-0133">Cell shape</keyword>
<evidence type="ECO:0000256" key="1">
    <source>
        <dbReference type="ARBA" id="ARBA00022490"/>
    </source>
</evidence>
<dbReference type="InterPro" id="IPR004753">
    <property type="entry name" value="MreB"/>
</dbReference>
<dbReference type="EMBL" id="CP031165">
    <property type="protein sequence ID" value="AXV05991.1"/>
    <property type="molecule type" value="Genomic_DNA"/>
</dbReference>
<gene>
    <name evidence="6" type="primary">mreB</name>
    <name evidence="7" type="ORF">DVS28_a1291</name>
</gene>
<accession>A0A346XUU4</accession>
<keyword evidence="3 6" id="KW-0067">ATP-binding</keyword>
<dbReference type="GO" id="GO:0005524">
    <property type="term" value="F:ATP binding"/>
    <property type="evidence" value="ECO:0007669"/>
    <property type="project" value="UniProtKB-KW"/>
</dbReference>
<dbReference type="KEGG" id="euz:DVS28_a1291"/>
<dbReference type="RefSeq" id="WP_114594030.1">
    <property type="nucleotide sequence ID" value="NZ_CP031165.1"/>
</dbReference>
<dbReference type="GO" id="GO:0008360">
    <property type="term" value="P:regulation of cell shape"/>
    <property type="evidence" value="ECO:0007669"/>
    <property type="project" value="UniProtKB-UniRule"/>
</dbReference>
<dbReference type="AlphaFoldDB" id="A0A346XUU4"/>
<dbReference type="NCBIfam" id="NF010539">
    <property type="entry name" value="PRK13927.1"/>
    <property type="match status" value="1"/>
</dbReference>
<dbReference type="CDD" id="cd10225">
    <property type="entry name" value="ASKHA_NBD_MreB-like"/>
    <property type="match status" value="1"/>
</dbReference>
<feature type="binding site" evidence="6">
    <location>
        <begin position="202"/>
        <end position="205"/>
    </location>
    <ligand>
        <name>ATP</name>
        <dbReference type="ChEBI" id="CHEBI:30616"/>
    </ligand>
</feature>
<comment type="caution">
    <text evidence="6">Lacks conserved residue(s) required for the propagation of feature annotation.</text>
</comment>
<dbReference type="PRINTS" id="PR01652">
    <property type="entry name" value="SHAPEPROTEIN"/>
</dbReference>
<evidence type="ECO:0000256" key="4">
    <source>
        <dbReference type="ARBA" id="ARBA00022960"/>
    </source>
</evidence>
<dbReference type="SUPFAM" id="SSF53067">
    <property type="entry name" value="Actin-like ATPase domain"/>
    <property type="match status" value="2"/>
</dbReference>
<evidence type="ECO:0000256" key="2">
    <source>
        <dbReference type="ARBA" id="ARBA00022741"/>
    </source>
</evidence>
<dbReference type="GO" id="GO:0005737">
    <property type="term" value="C:cytoplasm"/>
    <property type="evidence" value="ECO:0007669"/>
    <property type="project" value="UniProtKB-SubCell"/>
</dbReference>
<evidence type="ECO:0000313" key="8">
    <source>
        <dbReference type="Proteomes" id="UP000264006"/>
    </source>
</evidence>
<evidence type="ECO:0000313" key="7">
    <source>
        <dbReference type="EMBL" id="AXV05991.1"/>
    </source>
</evidence>
<keyword evidence="8" id="KW-1185">Reference proteome</keyword>
<dbReference type="PANTHER" id="PTHR42749">
    <property type="entry name" value="CELL SHAPE-DETERMINING PROTEIN MREB"/>
    <property type="match status" value="1"/>
</dbReference>
<comment type="subcellular location">
    <subcellularLocation>
        <location evidence="6">Cytoplasm</location>
    </subcellularLocation>
    <text evidence="6">Membrane-associated.</text>
</comment>
<protein>
    <recommendedName>
        <fullName evidence="6">Cell shape-determining protein MreB</fullName>
    </recommendedName>
</protein>
<keyword evidence="2 6" id="KW-0547">Nucleotide-binding</keyword>
<evidence type="ECO:0000256" key="6">
    <source>
        <dbReference type="HAMAP-Rule" id="MF_02207"/>
    </source>
</evidence>
<dbReference type="InterPro" id="IPR056546">
    <property type="entry name" value="MreB_MamK-like"/>
</dbReference>
<dbReference type="Pfam" id="PF06723">
    <property type="entry name" value="MreB_Mbl"/>
    <property type="match status" value="1"/>
</dbReference>
<sequence>MSGDLAIDLGTANTIVWARHRGIVLREPTVVAVDARTSKVIAAGLGAYEAVRAATQPAVLERPLSGGAVTDFVMTSRMLRLLFERLGVGRFSRSRVLISVPSGVTNVERSALRDAAKQAGAGRVYLIEEPMAAAIGANMPVEDPVGSMIVDIGGGNTDVAVISLGGVVVSRAIRVGGFDLDHAIQDWVRDAFGIAIGDRTAEELKIALGRVFPTTNPTRAEVTGRDLETGLASTITIDSDQVRSALDRQAAAIAGCVVDTLSDCPPELAQDVMSGGILLVGGGALLGGLDELIASITQVKVHVADNPLDAVITGAGAAIDAEWDLGAVFSSD</sequence>
<comment type="similarity">
    <text evidence="5 6">Belongs to the FtsA/MreB family.</text>
</comment>
<evidence type="ECO:0000256" key="3">
    <source>
        <dbReference type="ARBA" id="ARBA00022840"/>
    </source>
</evidence>
<dbReference type="PANTHER" id="PTHR42749:SF1">
    <property type="entry name" value="CELL SHAPE-DETERMINING PROTEIN MREB"/>
    <property type="match status" value="1"/>
</dbReference>
<reference evidence="7 8" key="1">
    <citation type="submission" date="2018-09" db="EMBL/GenBank/DDBJ databases">
        <title>Complete genome sequence of Euzebya sp. DY32-46 isolated from seawater of Pacific Ocean.</title>
        <authorList>
            <person name="Xu L."/>
            <person name="Wu Y.-H."/>
            <person name="Xu X.-W."/>
        </authorList>
    </citation>
    <scope>NUCLEOTIDE SEQUENCE [LARGE SCALE GENOMIC DNA]</scope>
    <source>
        <strain evidence="7 8">DY32-46</strain>
    </source>
</reference>
<feature type="binding site" evidence="6">
    <location>
        <begin position="282"/>
        <end position="285"/>
    </location>
    <ligand>
        <name>ATP</name>
        <dbReference type="ChEBI" id="CHEBI:30616"/>
    </ligand>
</feature>
<keyword evidence="1 6" id="KW-0963">Cytoplasm</keyword>
<dbReference type="Proteomes" id="UP000264006">
    <property type="component" value="Chromosome"/>
</dbReference>
<organism evidence="7 8">
    <name type="scientific">Euzebya pacifica</name>
    <dbReference type="NCBI Taxonomy" id="1608957"/>
    <lineage>
        <taxon>Bacteria</taxon>
        <taxon>Bacillati</taxon>
        <taxon>Actinomycetota</taxon>
        <taxon>Nitriliruptoria</taxon>
        <taxon>Euzebyales</taxon>
    </lineage>
</organism>
<dbReference type="HAMAP" id="MF_02207">
    <property type="entry name" value="MreB"/>
    <property type="match status" value="1"/>
</dbReference>
<dbReference type="GO" id="GO:0000902">
    <property type="term" value="P:cell morphogenesis"/>
    <property type="evidence" value="ECO:0007669"/>
    <property type="project" value="InterPro"/>
</dbReference>